<dbReference type="Pfam" id="PF00550">
    <property type="entry name" value="PP-binding"/>
    <property type="match status" value="1"/>
</dbReference>
<dbReference type="InterPro" id="IPR036736">
    <property type="entry name" value="ACP-like_sf"/>
</dbReference>
<accession>A0A1V0ID92</accession>
<dbReference type="Proteomes" id="UP000576645">
    <property type="component" value="Unassembled WGS sequence"/>
</dbReference>
<dbReference type="PROSITE" id="PS50075">
    <property type="entry name" value="CARRIER"/>
    <property type="match status" value="1"/>
</dbReference>
<dbReference type="STRING" id="190893.BA953_22020"/>
<name>A0A1V0ID92_9VIBR</name>
<sequence length="84" mass="9493">MNYRTEIKNYICGELAPDIAAETLPEDCDLLMTGVIDSLSLVRLVAWLEEEFEIPTGDIEIAPEDFSSIERIEQFIHEHAPLTA</sequence>
<reference evidence="3 4" key="2">
    <citation type="submission" date="2019-09" db="EMBL/GenBank/DDBJ databases">
        <title>Draft genome sequencing and comparative genomics of hatchery-associated Vibrios.</title>
        <authorList>
            <person name="Kehlet-Delgado H."/>
            <person name="Mueller R.S."/>
        </authorList>
    </citation>
    <scope>NUCLEOTIDE SEQUENCE [LARGE SCALE GENOMIC DNA]</scope>
    <source>
        <strain evidence="3 4">09-121-3</strain>
    </source>
</reference>
<dbReference type="RefSeq" id="WP_006961650.1">
    <property type="nucleotide sequence ID" value="NZ_CP063052.1"/>
</dbReference>
<gene>
    <name evidence="3" type="ORF">F0238_00630</name>
    <name evidence="2" type="ORF">TW71_15390</name>
</gene>
<dbReference type="InterPro" id="IPR009081">
    <property type="entry name" value="PP-bd_ACP"/>
</dbReference>
<organism evidence="2">
    <name type="scientific">Vibrio coralliilyticus</name>
    <dbReference type="NCBI Taxonomy" id="190893"/>
    <lineage>
        <taxon>Bacteria</taxon>
        <taxon>Pseudomonadati</taxon>
        <taxon>Pseudomonadota</taxon>
        <taxon>Gammaproteobacteria</taxon>
        <taxon>Vibrionales</taxon>
        <taxon>Vibrionaceae</taxon>
        <taxon>Vibrio</taxon>
    </lineage>
</organism>
<proteinExistence type="predicted"/>
<comment type="caution">
    <text evidence="2">The sequence shown here is derived from an EMBL/GenBank/DDBJ whole genome shotgun (WGS) entry which is preliminary data.</text>
</comment>
<dbReference type="EMBL" id="JXXR01000016">
    <property type="protein sequence ID" value="KJY71394.1"/>
    <property type="molecule type" value="Genomic_DNA"/>
</dbReference>
<evidence type="ECO:0000259" key="1">
    <source>
        <dbReference type="PROSITE" id="PS50075"/>
    </source>
</evidence>
<protein>
    <submittedName>
        <fullName evidence="3">Acyl carrier protein</fullName>
    </submittedName>
</protein>
<feature type="domain" description="Carrier" evidence="1">
    <location>
        <begin position="1"/>
        <end position="80"/>
    </location>
</feature>
<dbReference type="EMBL" id="VTXP01000001">
    <property type="protein sequence ID" value="NOJ21223.1"/>
    <property type="molecule type" value="Genomic_DNA"/>
</dbReference>
<evidence type="ECO:0000313" key="4">
    <source>
        <dbReference type="Proteomes" id="UP000576645"/>
    </source>
</evidence>
<reference evidence="2" key="1">
    <citation type="journal article" date="2015" name="BMC Genomics">
        <title>Genome mining reveals unlocked bioactive potential of marine Gram-negative bacteria.</title>
        <authorList>
            <person name="Machado H."/>
            <person name="Sonnenschein E.C."/>
            <person name="Melchiorsen J."/>
            <person name="Gram L."/>
        </authorList>
    </citation>
    <scope>NUCLEOTIDE SEQUENCE</scope>
    <source>
        <strain evidence="2">S2052</strain>
    </source>
</reference>
<evidence type="ECO:0000313" key="3">
    <source>
        <dbReference type="EMBL" id="NOJ21223.1"/>
    </source>
</evidence>
<dbReference type="SUPFAM" id="SSF47336">
    <property type="entry name" value="ACP-like"/>
    <property type="match status" value="1"/>
</dbReference>
<dbReference type="Gene3D" id="1.10.1200.10">
    <property type="entry name" value="ACP-like"/>
    <property type="match status" value="1"/>
</dbReference>
<dbReference type="AlphaFoldDB" id="A0A1V0ID92"/>
<evidence type="ECO:0000313" key="2">
    <source>
        <dbReference type="EMBL" id="KJY71394.1"/>
    </source>
</evidence>